<sequence>MATAVPVYPDLSGKVAVVTGGSRGIGAATVGALARNGAAVAAVARDREALAGVVAAVGEGGGQAAGVVADCTDEDQLARAVEQIHDQLGVIDILAAFAGGDGMPVPTGSETAGHWRHVVDNELTSCFLTVSAVLPDLTASPTAAVITMSSAAARQAARSSAAYAAAKAGVVALTRHLASELAPLKIRVNCIAPSAIENDKMRTWVSAEQRAALAAEFPLGRLGQPDDIANAALFLASQASSWITGVTLDVAGGKIML</sequence>
<reference evidence="4 5" key="1">
    <citation type="submission" date="2019-11" db="EMBL/GenBank/DDBJ databases">
        <title>Acidiferrimicrobium australis gen. nov., sp. nov., an acidophilic and obligately heterotrophic, member of the Actinobacteria that catalyses dissimilatory oxido- reduction of iron isolated from metal-rich acidic water in Chile.</title>
        <authorList>
            <person name="Gonzalez D."/>
            <person name="Huber K."/>
            <person name="Hedrich S."/>
            <person name="Rojas-Villalobos C."/>
            <person name="Quatrini R."/>
            <person name="Dinamarca M.A."/>
            <person name="Schwarz A."/>
            <person name="Canales C."/>
            <person name="Nancucheo I."/>
        </authorList>
    </citation>
    <scope>NUCLEOTIDE SEQUENCE [LARGE SCALE GENOMIC DNA]</scope>
    <source>
        <strain evidence="4 5">USS-CCA1</strain>
    </source>
</reference>
<keyword evidence="2" id="KW-0560">Oxidoreductase</keyword>
<dbReference type="InterPro" id="IPR020904">
    <property type="entry name" value="Sc_DH/Rdtase_CS"/>
</dbReference>
<comment type="similarity">
    <text evidence="1">Belongs to the short-chain dehydrogenases/reductases (SDR) family.</text>
</comment>
<evidence type="ECO:0000313" key="5">
    <source>
        <dbReference type="Proteomes" id="UP000437736"/>
    </source>
</evidence>
<feature type="domain" description="Ketoreductase" evidence="3">
    <location>
        <begin position="14"/>
        <end position="194"/>
    </location>
</feature>
<name>A0ABW9QSJ3_9ACTN</name>
<dbReference type="SUPFAM" id="SSF51735">
    <property type="entry name" value="NAD(P)-binding Rossmann-fold domains"/>
    <property type="match status" value="1"/>
</dbReference>
<gene>
    <name evidence="4" type="ORF">GHK86_07215</name>
</gene>
<dbReference type="PROSITE" id="PS00061">
    <property type="entry name" value="ADH_SHORT"/>
    <property type="match status" value="1"/>
</dbReference>
<dbReference type="PANTHER" id="PTHR24321">
    <property type="entry name" value="DEHYDROGENASES, SHORT CHAIN"/>
    <property type="match status" value="1"/>
</dbReference>
<evidence type="ECO:0000259" key="3">
    <source>
        <dbReference type="SMART" id="SM00822"/>
    </source>
</evidence>
<dbReference type="CDD" id="cd05233">
    <property type="entry name" value="SDR_c"/>
    <property type="match status" value="1"/>
</dbReference>
<keyword evidence="5" id="KW-1185">Reference proteome</keyword>
<dbReference type="Gene3D" id="3.40.50.720">
    <property type="entry name" value="NAD(P)-binding Rossmann-like Domain"/>
    <property type="match status" value="1"/>
</dbReference>
<evidence type="ECO:0000256" key="1">
    <source>
        <dbReference type="ARBA" id="ARBA00006484"/>
    </source>
</evidence>
<dbReference type="Proteomes" id="UP000437736">
    <property type="component" value="Unassembled WGS sequence"/>
</dbReference>
<proteinExistence type="inferred from homology"/>
<dbReference type="PANTHER" id="PTHR24321:SF15">
    <property type="entry name" value="OXIDOREDUCTASE UCPA"/>
    <property type="match status" value="1"/>
</dbReference>
<comment type="caution">
    <text evidence="4">The sequence shown here is derived from an EMBL/GenBank/DDBJ whole genome shotgun (WGS) entry which is preliminary data.</text>
</comment>
<dbReference type="SMART" id="SM00822">
    <property type="entry name" value="PKS_KR"/>
    <property type="match status" value="1"/>
</dbReference>
<accession>A0ABW9QSJ3</accession>
<protein>
    <submittedName>
        <fullName evidence="4">SDR family oxidoreductase</fullName>
    </submittedName>
</protein>
<dbReference type="InterPro" id="IPR057326">
    <property type="entry name" value="KR_dom"/>
</dbReference>
<dbReference type="InterPro" id="IPR036291">
    <property type="entry name" value="NAD(P)-bd_dom_sf"/>
</dbReference>
<dbReference type="PRINTS" id="PR00080">
    <property type="entry name" value="SDRFAMILY"/>
</dbReference>
<dbReference type="Pfam" id="PF13561">
    <property type="entry name" value="adh_short_C2"/>
    <property type="match status" value="1"/>
</dbReference>
<dbReference type="EMBL" id="WJHE01000314">
    <property type="protein sequence ID" value="MST32510.1"/>
    <property type="molecule type" value="Genomic_DNA"/>
</dbReference>
<dbReference type="InterPro" id="IPR002347">
    <property type="entry name" value="SDR_fam"/>
</dbReference>
<evidence type="ECO:0000256" key="2">
    <source>
        <dbReference type="ARBA" id="ARBA00023002"/>
    </source>
</evidence>
<dbReference type="PRINTS" id="PR00081">
    <property type="entry name" value="GDHRDH"/>
</dbReference>
<evidence type="ECO:0000313" key="4">
    <source>
        <dbReference type="EMBL" id="MST32510.1"/>
    </source>
</evidence>
<organism evidence="4 5">
    <name type="scientific">Acidiferrimicrobium australe</name>
    <dbReference type="NCBI Taxonomy" id="2664430"/>
    <lineage>
        <taxon>Bacteria</taxon>
        <taxon>Bacillati</taxon>
        <taxon>Actinomycetota</taxon>
        <taxon>Acidimicrobiia</taxon>
        <taxon>Acidimicrobiales</taxon>
        <taxon>Acidimicrobiaceae</taxon>
        <taxon>Acidiferrimicrobium</taxon>
    </lineage>
</organism>